<protein>
    <submittedName>
        <fullName evidence="14">Sodium channel protein Nach</fullName>
    </submittedName>
</protein>
<keyword evidence="5 12" id="KW-0812">Transmembrane</keyword>
<evidence type="ECO:0000256" key="2">
    <source>
        <dbReference type="ARBA" id="ARBA00007193"/>
    </source>
</evidence>
<comment type="subcellular location">
    <subcellularLocation>
        <location evidence="1">Membrane</location>
        <topology evidence="1">Multi-pass membrane protein</topology>
    </subcellularLocation>
</comment>
<evidence type="ECO:0000256" key="8">
    <source>
        <dbReference type="ARBA" id="ARBA00023065"/>
    </source>
</evidence>
<evidence type="ECO:0000256" key="5">
    <source>
        <dbReference type="ARBA" id="ARBA00022692"/>
    </source>
</evidence>
<comment type="similarity">
    <text evidence="2 12">Belongs to the amiloride-sensitive sodium channel (TC 1.A.6) family.</text>
</comment>
<evidence type="ECO:0000256" key="10">
    <source>
        <dbReference type="ARBA" id="ARBA00023201"/>
    </source>
</evidence>
<reference evidence="14 15" key="1">
    <citation type="journal article" date="2019" name="Commun. Biol.">
        <title>The bagworm genome reveals a unique fibroin gene that provides high tensile strength.</title>
        <authorList>
            <person name="Kono N."/>
            <person name="Nakamura H."/>
            <person name="Ohtoshi R."/>
            <person name="Tomita M."/>
            <person name="Numata K."/>
            <person name="Arakawa K."/>
        </authorList>
    </citation>
    <scope>NUCLEOTIDE SEQUENCE [LARGE SCALE GENOMIC DNA]</scope>
</reference>
<dbReference type="EMBL" id="BGZK01002410">
    <property type="protein sequence ID" value="GBP93729.1"/>
    <property type="molecule type" value="Genomic_DNA"/>
</dbReference>
<dbReference type="Proteomes" id="UP000299102">
    <property type="component" value="Unassembled WGS sequence"/>
</dbReference>
<keyword evidence="8 12" id="KW-0406">Ion transport</keyword>
<dbReference type="Pfam" id="PF00858">
    <property type="entry name" value="ASC"/>
    <property type="match status" value="1"/>
</dbReference>
<keyword evidence="4 12" id="KW-0894">Sodium channel</keyword>
<dbReference type="GO" id="GO:0005272">
    <property type="term" value="F:sodium channel activity"/>
    <property type="evidence" value="ECO:0007669"/>
    <property type="project" value="UniProtKB-KW"/>
</dbReference>
<organism evidence="14 15">
    <name type="scientific">Eumeta variegata</name>
    <name type="common">Bagworm moth</name>
    <name type="synonym">Eumeta japonica</name>
    <dbReference type="NCBI Taxonomy" id="151549"/>
    <lineage>
        <taxon>Eukaryota</taxon>
        <taxon>Metazoa</taxon>
        <taxon>Ecdysozoa</taxon>
        <taxon>Arthropoda</taxon>
        <taxon>Hexapoda</taxon>
        <taxon>Insecta</taxon>
        <taxon>Pterygota</taxon>
        <taxon>Neoptera</taxon>
        <taxon>Endopterygota</taxon>
        <taxon>Lepidoptera</taxon>
        <taxon>Glossata</taxon>
        <taxon>Ditrysia</taxon>
        <taxon>Tineoidea</taxon>
        <taxon>Psychidae</taxon>
        <taxon>Oiketicinae</taxon>
        <taxon>Eumeta</taxon>
    </lineage>
</organism>
<dbReference type="AlphaFoldDB" id="A0A4C2A3H7"/>
<dbReference type="FunFam" id="1.10.287.770:FF:000012">
    <property type="entry name" value="Pickpocket 10"/>
    <property type="match status" value="1"/>
</dbReference>
<dbReference type="Gene3D" id="1.10.287.770">
    <property type="entry name" value="YojJ-like"/>
    <property type="match status" value="1"/>
</dbReference>
<proteinExistence type="inferred from homology"/>
<name>A0A4C2A3H7_EUMVA</name>
<evidence type="ECO:0000256" key="3">
    <source>
        <dbReference type="ARBA" id="ARBA00022448"/>
    </source>
</evidence>
<evidence type="ECO:0000256" key="9">
    <source>
        <dbReference type="ARBA" id="ARBA00023136"/>
    </source>
</evidence>
<keyword evidence="9 13" id="KW-0472">Membrane</keyword>
<dbReference type="InterPro" id="IPR001873">
    <property type="entry name" value="ENaC"/>
</dbReference>
<evidence type="ECO:0000256" key="6">
    <source>
        <dbReference type="ARBA" id="ARBA00022989"/>
    </source>
</evidence>
<keyword evidence="7" id="KW-0915">Sodium</keyword>
<evidence type="ECO:0000256" key="12">
    <source>
        <dbReference type="RuleBase" id="RU000679"/>
    </source>
</evidence>
<evidence type="ECO:0000313" key="14">
    <source>
        <dbReference type="EMBL" id="GBP93729.1"/>
    </source>
</evidence>
<evidence type="ECO:0000256" key="1">
    <source>
        <dbReference type="ARBA" id="ARBA00004141"/>
    </source>
</evidence>
<evidence type="ECO:0000256" key="7">
    <source>
        <dbReference type="ARBA" id="ARBA00023053"/>
    </source>
</evidence>
<keyword evidence="11 12" id="KW-0407">Ion channel</keyword>
<dbReference type="GO" id="GO:0016020">
    <property type="term" value="C:membrane"/>
    <property type="evidence" value="ECO:0007669"/>
    <property type="project" value="UniProtKB-SubCell"/>
</dbReference>
<keyword evidence="15" id="KW-1185">Reference proteome</keyword>
<evidence type="ECO:0000313" key="15">
    <source>
        <dbReference type="Proteomes" id="UP000299102"/>
    </source>
</evidence>
<dbReference type="OrthoDB" id="5874059at2759"/>
<keyword evidence="6 13" id="KW-1133">Transmembrane helix</keyword>
<keyword evidence="3 12" id="KW-0813">Transport</keyword>
<accession>A0A4C2A3H7</accession>
<keyword evidence="10 12" id="KW-0739">Sodium transport</keyword>
<evidence type="ECO:0000256" key="11">
    <source>
        <dbReference type="ARBA" id="ARBA00023303"/>
    </source>
</evidence>
<feature type="transmembrane region" description="Helical" evidence="13">
    <location>
        <begin position="90"/>
        <end position="118"/>
    </location>
</feature>
<sequence>MASANVHQCNISGLACVSANYPELSVVRPKWARRAGLPCDCPPSCTETEISVIKDEHTPHPGKSEKSEIEIVLQYLPSERFKRNVIRSRLDLVVSVGGTTGLFVGASLLSFVELIFYFTVRLWNNYWMDKDRVDRNNKAHYKGRIEQAISLEEDIRPYNFIN</sequence>
<comment type="caution">
    <text evidence="14">The sequence shown here is derived from an EMBL/GenBank/DDBJ whole genome shotgun (WGS) entry which is preliminary data.</text>
</comment>
<evidence type="ECO:0000256" key="4">
    <source>
        <dbReference type="ARBA" id="ARBA00022461"/>
    </source>
</evidence>
<gene>
    <name evidence="14" type="primary">Nach</name>
    <name evidence="14" type="ORF">EVAR_84680_1</name>
</gene>
<evidence type="ECO:0000256" key="13">
    <source>
        <dbReference type="SAM" id="Phobius"/>
    </source>
</evidence>